<reference evidence="2" key="2">
    <citation type="journal article" date="2017" name="Nat. Plants">
        <title>The Aegilops tauschii genome reveals multiple impacts of transposons.</title>
        <authorList>
            <person name="Zhao G."/>
            <person name="Zou C."/>
            <person name="Li K."/>
            <person name="Wang K."/>
            <person name="Li T."/>
            <person name="Gao L."/>
            <person name="Zhang X."/>
            <person name="Wang H."/>
            <person name="Yang Z."/>
            <person name="Liu X."/>
            <person name="Jiang W."/>
            <person name="Mao L."/>
            <person name="Kong X."/>
            <person name="Jiao Y."/>
            <person name="Jia J."/>
        </authorList>
    </citation>
    <scope>NUCLEOTIDE SEQUENCE [LARGE SCALE GENOMIC DNA]</scope>
    <source>
        <strain evidence="2">cv. AL8/78</strain>
    </source>
</reference>
<dbReference type="Proteomes" id="UP000015105">
    <property type="component" value="Chromosome 5D"/>
</dbReference>
<sequence>FRVAPRARSRCPSPPILRFFPSCARVRRRPGLWLVRPCPARPEVSSSRSGRRFSGPWVWCRRRWVRAGFSAPDAYPDPPPATHPVARAHRVVSFGRLIRRVGSAFVRRSALSDASSCFISLS</sequence>
<keyword evidence="2" id="KW-1185">Reference proteome</keyword>
<dbReference type="AlphaFoldDB" id="A0A453LGJ4"/>
<organism evidence="1 2">
    <name type="scientific">Aegilops tauschii subsp. strangulata</name>
    <name type="common">Goatgrass</name>
    <dbReference type="NCBI Taxonomy" id="200361"/>
    <lineage>
        <taxon>Eukaryota</taxon>
        <taxon>Viridiplantae</taxon>
        <taxon>Streptophyta</taxon>
        <taxon>Embryophyta</taxon>
        <taxon>Tracheophyta</taxon>
        <taxon>Spermatophyta</taxon>
        <taxon>Magnoliopsida</taxon>
        <taxon>Liliopsida</taxon>
        <taxon>Poales</taxon>
        <taxon>Poaceae</taxon>
        <taxon>BOP clade</taxon>
        <taxon>Pooideae</taxon>
        <taxon>Triticodae</taxon>
        <taxon>Triticeae</taxon>
        <taxon>Triticinae</taxon>
        <taxon>Aegilops</taxon>
    </lineage>
</organism>
<reference evidence="1" key="5">
    <citation type="journal article" date="2021" name="G3 (Bethesda)">
        <title>Aegilops tauschii genome assembly Aet v5.0 features greater sequence contiguity and improved annotation.</title>
        <authorList>
            <person name="Wang L."/>
            <person name="Zhu T."/>
            <person name="Rodriguez J.C."/>
            <person name="Deal K.R."/>
            <person name="Dubcovsky J."/>
            <person name="McGuire P.E."/>
            <person name="Lux T."/>
            <person name="Spannagl M."/>
            <person name="Mayer K.F.X."/>
            <person name="Baldrich P."/>
            <person name="Meyers B.C."/>
            <person name="Huo N."/>
            <person name="Gu Y.Q."/>
            <person name="Zhou H."/>
            <person name="Devos K.M."/>
            <person name="Bennetzen J.L."/>
            <person name="Unver T."/>
            <person name="Budak H."/>
            <person name="Gulick P.J."/>
            <person name="Galiba G."/>
            <person name="Kalapos B."/>
            <person name="Nelson D.R."/>
            <person name="Li P."/>
            <person name="You F.M."/>
            <person name="Luo M.C."/>
            <person name="Dvorak J."/>
        </authorList>
    </citation>
    <scope>NUCLEOTIDE SEQUENCE [LARGE SCALE GENOMIC DNA]</scope>
    <source>
        <strain evidence="1">cv. AL8/78</strain>
    </source>
</reference>
<evidence type="ECO:0000313" key="1">
    <source>
        <dbReference type="EnsemblPlants" id="AET5Gv20760200.22"/>
    </source>
</evidence>
<reference evidence="1" key="3">
    <citation type="journal article" date="2017" name="Nature">
        <title>Genome sequence of the progenitor of the wheat D genome Aegilops tauschii.</title>
        <authorList>
            <person name="Luo M.C."/>
            <person name="Gu Y.Q."/>
            <person name="Puiu D."/>
            <person name="Wang H."/>
            <person name="Twardziok S.O."/>
            <person name="Deal K.R."/>
            <person name="Huo N."/>
            <person name="Zhu T."/>
            <person name="Wang L."/>
            <person name="Wang Y."/>
            <person name="McGuire P.E."/>
            <person name="Liu S."/>
            <person name="Long H."/>
            <person name="Ramasamy R.K."/>
            <person name="Rodriguez J.C."/>
            <person name="Van S.L."/>
            <person name="Yuan L."/>
            <person name="Wang Z."/>
            <person name="Xia Z."/>
            <person name="Xiao L."/>
            <person name="Anderson O.D."/>
            <person name="Ouyang S."/>
            <person name="Liang Y."/>
            <person name="Zimin A.V."/>
            <person name="Pertea G."/>
            <person name="Qi P."/>
            <person name="Bennetzen J.L."/>
            <person name="Dai X."/>
            <person name="Dawson M.W."/>
            <person name="Muller H.G."/>
            <person name="Kugler K."/>
            <person name="Rivarola-Duarte L."/>
            <person name="Spannagl M."/>
            <person name="Mayer K.F.X."/>
            <person name="Lu F.H."/>
            <person name="Bevan M.W."/>
            <person name="Leroy P."/>
            <person name="Li P."/>
            <person name="You F.M."/>
            <person name="Sun Q."/>
            <person name="Liu Z."/>
            <person name="Lyons E."/>
            <person name="Wicker T."/>
            <person name="Salzberg S.L."/>
            <person name="Devos K.M."/>
            <person name="Dvorak J."/>
        </authorList>
    </citation>
    <scope>NUCLEOTIDE SEQUENCE [LARGE SCALE GENOMIC DNA]</scope>
    <source>
        <strain evidence="1">cv. AL8/78</strain>
    </source>
</reference>
<name>A0A453LGJ4_AEGTS</name>
<dbReference type="Gramene" id="AET5Gv20760200.22">
    <property type="protein sequence ID" value="AET5Gv20760200.22"/>
    <property type="gene ID" value="AET5Gv20760200"/>
</dbReference>
<reference evidence="2" key="1">
    <citation type="journal article" date="2014" name="Science">
        <title>Ancient hybridizations among the ancestral genomes of bread wheat.</title>
        <authorList>
            <consortium name="International Wheat Genome Sequencing Consortium,"/>
            <person name="Marcussen T."/>
            <person name="Sandve S.R."/>
            <person name="Heier L."/>
            <person name="Spannagl M."/>
            <person name="Pfeifer M."/>
            <person name="Jakobsen K.S."/>
            <person name="Wulff B.B."/>
            <person name="Steuernagel B."/>
            <person name="Mayer K.F."/>
            <person name="Olsen O.A."/>
        </authorList>
    </citation>
    <scope>NUCLEOTIDE SEQUENCE [LARGE SCALE GENOMIC DNA]</scope>
    <source>
        <strain evidence="2">cv. AL8/78</strain>
    </source>
</reference>
<proteinExistence type="predicted"/>
<dbReference type="EnsemblPlants" id="AET5Gv20760200.22">
    <property type="protein sequence ID" value="AET5Gv20760200.22"/>
    <property type="gene ID" value="AET5Gv20760200"/>
</dbReference>
<reference evidence="1" key="4">
    <citation type="submission" date="2019-03" db="UniProtKB">
        <authorList>
            <consortium name="EnsemblPlants"/>
        </authorList>
    </citation>
    <scope>IDENTIFICATION</scope>
</reference>
<protein>
    <submittedName>
        <fullName evidence="1">Uncharacterized protein</fullName>
    </submittedName>
</protein>
<evidence type="ECO:0000313" key="2">
    <source>
        <dbReference type="Proteomes" id="UP000015105"/>
    </source>
</evidence>
<accession>A0A453LGJ4</accession>